<evidence type="ECO:0000256" key="3">
    <source>
        <dbReference type="ARBA" id="ARBA00022692"/>
    </source>
</evidence>
<comment type="caution">
    <text evidence="8">The sequence shown here is derived from an EMBL/GenBank/DDBJ whole genome shotgun (WGS) entry which is preliminary data.</text>
</comment>
<evidence type="ECO:0000259" key="7">
    <source>
        <dbReference type="Pfam" id="PF09335"/>
    </source>
</evidence>
<dbReference type="STRING" id="537013.CLOSTMETH_00504"/>
<dbReference type="PANTHER" id="PTHR12677">
    <property type="entry name" value="GOLGI APPARATUS MEMBRANE PROTEIN TVP38-RELATED"/>
    <property type="match status" value="1"/>
</dbReference>
<evidence type="ECO:0000256" key="4">
    <source>
        <dbReference type="ARBA" id="ARBA00022989"/>
    </source>
</evidence>
<name>C0E9K5_9FIRM</name>
<gene>
    <name evidence="8" type="ORF">CLOSTMETH_00504</name>
</gene>
<dbReference type="InterPro" id="IPR015414">
    <property type="entry name" value="TMEM64"/>
</dbReference>
<keyword evidence="2 6" id="KW-1003">Cell membrane</keyword>
<dbReference type="HOGENOM" id="CLU_038944_8_2_9"/>
<reference evidence="8 9" key="2">
    <citation type="submission" date="2009-02" db="EMBL/GenBank/DDBJ databases">
        <title>Draft genome sequence of Clostridium methylpentosum (DSM 5476).</title>
        <authorList>
            <person name="Sudarsanam P."/>
            <person name="Ley R."/>
            <person name="Guruge J."/>
            <person name="Turnbaugh P.J."/>
            <person name="Mahowald M."/>
            <person name="Liep D."/>
            <person name="Gordon J."/>
        </authorList>
    </citation>
    <scope>NUCLEOTIDE SEQUENCE [LARGE SCALE GENOMIC DNA]</scope>
    <source>
        <strain evidence="8 9">DSM 5476</strain>
    </source>
</reference>
<comment type="similarity">
    <text evidence="6">Belongs to the TVP38/TMEM64 family.</text>
</comment>
<evidence type="ECO:0000313" key="9">
    <source>
        <dbReference type="Proteomes" id="UP000003340"/>
    </source>
</evidence>
<dbReference type="EMBL" id="ACEC01000021">
    <property type="protein sequence ID" value="EEG31770.1"/>
    <property type="molecule type" value="Genomic_DNA"/>
</dbReference>
<protein>
    <recommendedName>
        <fullName evidence="6">TVP38/TMEM64 family membrane protein</fullName>
    </recommendedName>
</protein>
<keyword evidence="5" id="KW-0472">Membrane</keyword>
<dbReference type="GO" id="GO:0005886">
    <property type="term" value="C:plasma membrane"/>
    <property type="evidence" value="ECO:0007669"/>
    <property type="project" value="UniProtKB-SubCell"/>
</dbReference>
<dbReference type="eggNOG" id="COG0398">
    <property type="taxonomic scope" value="Bacteria"/>
</dbReference>
<dbReference type="Pfam" id="PF09335">
    <property type="entry name" value="VTT_dom"/>
    <property type="match status" value="1"/>
</dbReference>
<evidence type="ECO:0000256" key="1">
    <source>
        <dbReference type="ARBA" id="ARBA00004651"/>
    </source>
</evidence>
<comment type="subcellular location">
    <subcellularLocation>
        <location evidence="1 6">Cell membrane</location>
        <topology evidence="1 6">Multi-pass membrane protein</topology>
    </subcellularLocation>
</comment>
<reference evidence="8 9" key="1">
    <citation type="submission" date="2009-01" db="EMBL/GenBank/DDBJ databases">
        <authorList>
            <person name="Fulton L."/>
            <person name="Clifton S."/>
            <person name="Fulton B."/>
            <person name="Xu J."/>
            <person name="Minx P."/>
            <person name="Pepin K.H."/>
            <person name="Johnson M."/>
            <person name="Bhonagiri V."/>
            <person name="Nash W.E."/>
            <person name="Mardis E.R."/>
            <person name="Wilson R.K."/>
        </authorList>
    </citation>
    <scope>NUCLEOTIDE SEQUENCE [LARGE SCALE GENOMIC DNA]</scope>
    <source>
        <strain evidence="8 9">DSM 5476</strain>
    </source>
</reference>
<dbReference type="PANTHER" id="PTHR12677:SF59">
    <property type="entry name" value="GOLGI APPARATUS MEMBRANE PROTEIN TVP38-RELATED"/>
    <property type="match status" value="1"/>
</dbReference>
<accession>C0E9K5</accession>
<evidence type="ECO:0000313" key="8">
    <source>
        <dbReference type="EMBL" id="EEG31770.1"/>
    </source>
</evidence>
<proteinExistence type="inferred from homology"/>
<keyword evidence="3" id="KW-0812">Transmembrane</keyword>
<evidence type="ECO:0000256" key="6">
    <source>
        <dbReference type="RuleBase" id="RU366058"/>
    </source>
</evidence>
<dbReference type="Proteomes" id="UP000003340">
    <property type="component" value="Unassembled WGS sequence"/>
</dbReference>
<dbReference type="InterPro" id="IPR032816">
    <property type="entry name" value="VTT_dom"/>
</dbReference>
<evidence type="ECO:0000256" key="5">
    <source>
        <dbReference type="ARBA" id="ARBA00023136"/>
    </source>
</evidence>
<organism evidence="8 9">
    <name type="scientific">[Clostridium] methylpentosum DSM 5476</name>
    <dbReference type="NCBI Taxonomy" id="537013"/>
    <lineage>
        <taxon>Bacteria</taxon>
        <taxon>Bacillati</taxon>
        <taxon>Bacillota</taxon>
        <taxon>Clostridia</taxon>
        <taxon>Eubacteriales</taxon>
        <taxon>Oscillospiraceae</taxon>
        <taxon>Oscillospiraceae incertae sedis</taxon>
    </lineage>
</organism>
<sequence length="232" mass="25569">MKLNREKMTKGATRLFQIVPIVLLVAVIILCSSLVGRVSVADILNFAPSSYPLAALALVGIYAVKSMSVFFPLLVLYVSAGTLFSPWWAILVNLVGLFVCVSIPYWLGRLSGRGLTEKLFKKYKKAEEIKRFNLENQWFICYILRVINLLPGDIVSLLLGSMGIGYKNYLLGSLAGLLPTMLAATFLGSTILTPTSPGFLCSAAATVVISVLSILLYRRMQKKWKNHETSSK</sequence>
<evidence type="ECO:0000256" key="2">
    <source>
        <dbReference type="ARBA" id="ARBA00022475"/>
    </source>
</evidence>
<keyword evidence="4" id="KW-1133">Transmembrane helix</keyword>
<feature type="domain" description="VTT" evidence="7">
    <location>
        <begin position="71"/>
        <end position="189"/>
    </location>
</feature>
<keyword evidence="9" id="KW-1185">Reference proteome</keyword>
<dbReference type="AlphaFoldDB" id="C0E9K5"/>